<gene>
    <name evidence="1" type="ORF">KL86APRO_11608</name>
</gene>
<proteinExistence type="predicted"/>
<reference evidence="1" key="1">
    <citation type="submission" date="2016-04" db="EMBL/GenBank/DDBJ databases">
        <authorList>
            <person name="Evans L.H."/>
            <person name="Alamgir A."/>
            <person name="Owens N."/>
            <person name="Weber N.D."/>
            <person name="Virtaneva K."/>
            <person name="Barbian K."/>
            <person name="Babar A."/>
            <person name="Rosenke K."/>
        </authorList>
    </citation>
    <scope>NUCLEOTIDE SEQUENCE</scope>
    <source>
        <strain evidence="1">86</strain>
    </source>
</reference>
<protein>
    <submittedName>
        <fullName evidence="1">Uncharacterized protein</fullName>
    </submittedName>
</protein>
<dbReference type="EMBL" id="FLUO01000001">
    <property type="protein sequence ID" value="SBW02546.1"/>
    <property type="molecule type" value="Genomic_DNA"/>
</dbReference>
<accession>A0A212JSW8</accession>
<dbReference type="AlphaFoldDB" id="A0A212JSW8"/>
<sequence length="63" mass="7023">MKRKNSKKGGEENALQMLLDAPQMCLNDYSSLEPIKREFSSLAAQARLWFSALAPASSLSCCW</sequence>
<name>A0A212JSW8_9PROT</name>
<organism evidence="1">
    <name type="scientific">uncultured Alphaproteobacteria bacterium</name>
    <dbReference type="NCBI Taxonomy" id="91750"/>
    <lineage>
        <taxon>Bacteria</taxon>
        <taxon>Pseudomonadati</taxon>
        <taxon>Pseudomonadota</taxon>
        <taxon>Alphaproteobacteria</taxon>
        <taxon>environmental samples</taxon>
    </lineage>
</organism>
<evidence type="ECO:0000313" key="1">
    <source>
        <dbReference type="EMBL" id="SBW02546.1"/>
    </source>
</evidence>